<protein>
    <submittedName>
        <fullName evidence="1">Uncharacterized protein</fullName>
    </submittedName>
</protein>
<sequence>MACCKKTISVDLGDIRLEGYQQCHMLGEASWSNSAHGTPALPVSKTLVLEMRRAAERGPCPVPSGSRLSTPVTLPVATGLIPVPAMLNRRR</sequence>
<reference evidence="1" key="1">
    <citation type="journal article" date="2023" name="G3 (Bethesda)">
        <title>A reference genome for the long-term kleptoplast-retaining sea slug Elysia crispata morphotype clarki.</title>
        <authorList>
            <person name="Eastman K.E."/>
            <person name="Pendleton A.L."/>
            <person name="Shaikh M.A."/>
            <person name="Suttiyut T."/>
            <person name="Ogas R."/>
            <person name="Tomko P."/>
            <person name="Gavelis G."/>
            <person name="Widhalm J.R."/>
            <person name="Wisecaver J.H."/>
        </authorList>
    </citation>
    <scope>NUCLEOTIDE SEQUENCE</scope>
    <source>
        <strain evidence="1">ECLA1</strain>
    </source>
</reference>
<accession>A0AAE0ZMS8</accession>
<evidence type="ECO:0000313" key="2">
    <source>
        <dbReference type="Proteomes" id="UP001283361"/>
    </source>
</evidence>
<dbReference type="EMBL" id="JAWDGP010003636">
    <property type="protein sequence ID" value="KAK3772314.1"/>
    <property type="molecule type" value="Genomic_DNA"/>
</dbReference>
<gene>
    <name evidence="1" type="ORF">RRG08_019189</name>
</gene>
<dbReference type="AlphaFoldDB" id="A0AAE0ZMS8"/>
<comment type="caution">
    <text evidence="1">The sequence shown here is derived from an EMBL/GenBank/DDBJ whole genome shotgun (WGS) entry which is preliminary data.</text>
</comment>
<evidence type="ECO:0000313" key="1">
    <source>
        <dbReference type="EMBL" id="KAK3772314.1"/>
    </source>
</evidence>
<name>A0AAE0ZMS8_9GAST</name>
<keyword evidence="2" id="KW-1185">Reference proteome</keyword>
<organism evidence="1 2">
    <name type="scientific">Elysia crispata</name>
    <name type="common">lettuce slug</name>
    <dbReference type="NCBI Taxonomy" id="231223"/>
    <lineage>
        <taxon>Eukaryota</taxon>
        <taxon>Metazoa</taxon>
        <taxon>Spiralia</taxon>
        <taxon>Lophotrochozoa</taxon>
        <taxon>Mollusca</taxon>
        <taxon>Gastropoda</taxon>
        <taxon>Heterobranchia</taxon>
        <taxon>Euthyneura</taxon>
        <taxon>Panpulmonata</taxon>
        <taxon>Sacoglossa</taxon>
        <taxon>Placobranchoidea</taxon>
        <taxon>Plakobranchidae</taxon>
        <taxon>Elysia</taxon>
    </lineage>
</organism>
<dbReference type="Proteomes" id="UP001283361">
    <property type="component" value="Unassembled WGS sequence"/>
</dbReference>
<proteinExistence type="predicted"/>